<keyword evidence="6 9" id="KW-0812">Transmembrane</keyword>
<protein>
    <recommendedName>
        <fullName evidence="9">Efflux pump membrane transporter</fullName>
    </recommendedName>
</protein>
<evidence type="ECO:0000256" key="5">
    <source>
        <dbReference type="ARBA" id="ARBA00022519"/>
    </source>
</evidence>
<evidence type="ECO:0000256" key="2">
    <source>
        <dbReference type="ARBA" id="ARBA00010942"/>
    </source>
</evidence>
<feature type="transmembrane region" description="Helical" evidence="9">
    <location>
        <begin position="976"/>
        <end position="997"/>
    </location>
</feature>
<dbReference type="InterPro" id="IPR001036">
    <property type="entry name" value="Acrflvin-R"/>
</dbReference>
<dbReference type="InterPro" id="IPR027463">
    <property type="entry name" value="AcrB_DN_DC_subdom"/>
</dbReference>
<evidence type="ECO:0000256" key="9">
    <source>
        <dbReference type="RuleBase" id="RU364070"/>
    </source>
</evidence>
<organism evidence="11 12">
    <name type="scientific">Massilia agrisoli</name>
    <dbReference type="NCBI Taxonomy" id="2892444"/>
    <lineage>
        <taxon>Bacteria</taxon>
        <taxon>Pseudomonadati</taxon>
        <taxon>Pseudomonadota</taxon>
        <taxon>Betaproteobacteria</taxon>
        <taxon>Burkholderiales</taxon>
        <taxon>Oxalobacteraceae</taxon>
        <taxon>Telluria group</taxon>
        <taxon>Massilia</taxon>
    </lineage>
</organism>
<dbReference type="Proteomes" id="UP001198701">
    <property type="component" value="Unassembled WGS sequence"/>
</dbReference>
<evidence type="ECO:0000256" key="4">
    <source>
        <dbReference type="ARBA" id="ARBA00022475"/>
    </source>
</evidence>
<feature type="transmembrane region" description="Helical" evidence="9">
    <location>
        <begin position="471"/>
        <end position="498"/>
    </location>
</feature>
<dbReference type="InterPro" id="IPR000731">
    <property type="entry name" value="SSD"/>
</dbReference>
<keyword evidence="7 9" id="KW-1133">Transmembrane helix</keyword>
<dbReference type="PANTHER" id="PTHR32063:SF11">
    <property type="entry name" value="CATION OR DRUG EFFLUX SYSTEM PROTEIN"/>
    <property type="match status" value="1"/>
</dbReference>
<accession>A0ABS8IPA6</accession>
<feature type="transmembrane region" description="Helical" evidence="9">
    <location>
        <begin position="1009"/>
        <end position="1035"/>
    </location>
</feature>
<dbReference type="SUPFAM" id="SSF82714">
    <property type="entry name" value="Multidrug efflux transporter AcrB TolC docking domain, DN and DC subdomains"/>
    <property type="match status" value="2"/>
</dbReference>
<keyword evidence="3 9" id="KW-0813">Transport</keyword>
<evidence type="ECO:0000256" key="6">
    <source>
        <dbReference type="ARBA" id="ARBA00022692"/>
    </source>
</evidence>
<name>A0ABS8IPA6_9BURK</name>
<keyword evidence="8 9" id="KW-0472">Membrane</keyword>
<evidence type="ECO:0000256" key="1">
    <source>
        <dbReference type="ARBA" id="ARBA00004429"/>
    </source>
</evidence>
<feature type="domain" description="SSD" evidence="10">
    <location>
        <begin position="367"/>
        <end position="496"/>
    </location>
</feature>
<feature type="transmembrane region" description="Helical" evidence="9">
    <location>
        <begin position="368"/>
        <end position="390"/>
    </location>
</feature>
<evidence type="ECO:0000256" key="8">
    <source>
        <dbReference type="ARBA" id="ARBA00023136"/>
    </source>
</evidence>
<dbReference type="NCBIfam" id="TIGR00915">
    <property type="entry name" value="2A0602"/>
    <property type="match status" value="1"/>
</dbReference>
<feature type="transmembrane region" description="Helical" evidence="9">
    <location>
        <begin position="904"/>
        <end position="926"/>
    </location>
</feature>
<dbReference type="Gene3D" id="1.20.1640.10">
    <property type="entry name" value="Multidrug efflux transporter AcrB transmembrane domain"/>
    <property type="match status" value="2"/>
</dbReference>
<proteinExistence type="inferred from homology"/>
<dbReference type="Gene3D" id="3.30.70.1320">
    <property type="entry name" value="Multidrug efflux transporter AcrB pore domain like"/>
    <property type="match status" value="1"/>
</dbReference>
<dbReference type="EMBL" id="JAJHPV010000009">
    <property type="protein sequence ID" value="MCC6070432.1"/>
    <property type="molecule type" value="Genomic_DNA"/>
</dbReference>
<feature type="transmembrane region" description="Helical" evidence="9">
    <location>
        <begin position="549"/>
        <end position="566"/>
    </location>
</feature>
<feature type="transmembrane region" description="Helical" evidence="9">
    <location>
        <begin position="396"/>
        <end position="418"/>
    </location>
</feature>
<dbReference type="Gene3D" id="3.30.2090.10">
    <property type="entry name" value="Multidrug efflux transporter AcrB TolC docking domain, DN and DC subdomains"/>
    <property type="match status" value="2"/>
</dbReference>
<evidence type="ECO:0000256" key="7">
    <source>
        <dbReference type="ARBA" id="ARBA00022989"/>
    </source>
</evidence>
<dbReference type="PRINTS" id="PR00702">
    <property type="entry name" value="ACRIFLAVINRP"/>
</dbReference>
<keyword evidence="5 9" id="KW-0997">Cell inner membrane</keyword>
<dbReference type="Gene3D" id="3.30.70.1430">
    <property type="entry name" value="Multidrug efflux transporter AcrB pore domain"/>
    <property type="match status" value="2"/>
</dbReference>
<reference evidence="11 12" key="1">
    <citation type="submission" date="2021-11" db="EMBL/GenBank/DDBJ databases">
        <authorList>
            <person name="Huq M.A."/>
        </authorList>
    </citation>
    <scope>NUCLEOTIDE SEQUENCE [LARGE SCALE GENOMIC DNA]</scope>
    <source>
        <strain evidence="11 12">MAHUQ-52</strain>
    </source>
</reference>
<keyword evidence="4" id="KW-1003">Cell membrane</keyword>
<evidence type="ECO:0000259" key="10">
    <source>
        <dbReference type="PROSITE" id="PS50156"/>
    </source>
</evidence>
<comment type="caution">
    <text evidence="11">The sequence shown here is derived from an EMBL/GenBank/DDBJ whole genome shotgun (WGS) entry which is preliminary data.</text>
</comment>
<feature type="transmembrane region" description="Helical" evidence="9">
    <location>
        <begin position="439"/>
        <end position="459"/>
    </location>
</feature>
<dbReference type="InterPro" id="IPR004764">
    <property type="entry name" value="MdtF-like"/>
</dbReference>
<evidence type="ECO:0000256" key="3">
    <source>
        <dbReference type="ARBA" id="ARBA00022448"/>
    </source>
</evidence>
<comment type="similarity">
    <text evidence="2 9">Belongs to the resistance-nodulation-cell division (RND) (TC 2.A.6) family.</text>
</comment>
<dbReference type="RefSeq" id="WP_229431355.1">
    <property type="nucleotide sequence ID" value="NZ_JAJHPV010000009.1"/>
</dbReference>
<dbReference type="NCBIfam" id="NF000282">
    <property type="entry name" value="RND_permease_1"/>
    <property type="match status" value="1"/>
</dbReference>
<gene>
    <name evidence="11" type="ORF">LMJ30_05580</name>
</gene>
<feature type="transmembrane region" description="Helical" evidence="9">
    <location>
        <begin position="12"/>
        <end position="34"/>
    </location>
</feature>
<feature type="transmembrane region" description="Helical" evidence="9">
    <location>
        <begin position="341"/>
        <end position="361"/>
    </location>
</feature>
<dbReference type="PANTHER" id="PTHR32063">
    <property type="match status" value="1"/>
</dbReference>
<evidence type="ECO:0000313" key="11">
    <source>
        <dbReference type="EMBL" id="MCC6070432.1"/>
    </source>
</evidence>
<dbReference type="Gene3D" id="3.30.70.1440">
    <property type="entry name" value="Multidrug efflux transporter AcrB pore domain"/>
    <property type="match status" value="1"/>
</dbReference>
<dbReference type="PROSITE" id="PS50156">
    <property type="entry name" value="SSD"/>
    <property type="match status" value="1"/>
</dbReference>
<dbReference type="SUPFAM" id="SSF82693">
    <property type="entry name" value="Multidrug efflux transporter AcrB pore domain, PN1, PN2, PC1 and PC2 subdomains"/>
    <property type="match status" value="4"/>
</dbReference>
<dbReference type="Pfam" id="PF00873">
    <property type="entry name" value="ACR_tran"/>
    <property type="match status" value="1"/>
</dbReference>
<comment type="subcellular location">
    <subcellularLocation>
        <location evidence="1 9">Cell inner membrane</location>
        <topology evidence="1 9">Multi-pass membrane protein</topology>
    </subcellularLocation>
</comment>
<feature type="transmembrane region" description="Helical" evidence="9">
    <location>
        <begin position="932"/>
        <end position="955"/>
    </location>
</feature>
<sequence length="1058" mass="113861">MNFSRFFIDRPIFAAVLSIIIFVAGLLSIFNLPISEYPDVVPPSVVVRAQFPGANPKVIAETVAAPLEEQINGIENMLYMSSQSTSDGSLALTVTFKVGTDVEQAESQVQNRIQRALPRLPEEVRQIGVTAVKSSPNLTMVVHLVSPNGRYDDVYLRNYAVLNVKDQLARINGMGEVQLFGAGDYAMRVWLDPQKVAARGMTASDIVGAIREQNVQVAAGVIGASPAKDADFQLTVNTQGRLTSVEEFGAIVVRTGADGAITHLKDVARLELGSNSYSLRSLLNNKSAAAIAVFEAPGANALQLSADVRATMAALKKDFPEGVDYSVVYDPTQFVRESIRAVITTLLEAVALVVLVVIIFLQTWRASIIPLLAVPVSIVGTFAVMLGLGFSINTLSLFGLVLAIGIVVDDAIVVVENVERNIEDGLTPREATVQAMKEVSGPIIAIALVLCAVFVPIAFVSGLTGQFYRQFALTIAISTVISAFSSLTLSPALAAALLKPHDAPKDALTRGMDKVFGRFFGWFNRFFGRASTRYEGGVNTVLKRKGMSVAVYALLTIAAVFMFKAVPSGFVPAQDKQYLVGFAQLPDAASLDRTEAVIRRMSDIAATVPGVESSIAFPGLSINGFTNAPNAGIVFTALKPFDQRTGKGESGPEIAQEINKRLGEIQDAFIMVFPPPPVNGLGTIGGFKMMVEDRGNVGYDELYKSVQALQGKAWQDPQLAGVFSSFQINVPQLFADVDRVKAKQLGVPLATIYQTLQINLGSLYVNDFNQFGRTYQVRVQADAQFRSQPEQIAQLKVRNDKGEMIPLSSLMTVKDSYGPDRVQRYNAYVSADINGGPAPGVSSGQAQAALEKIAAEVLPKGVTFEWTELTYQEILSGNTMTLVFPLCVLLVFLVLAAQYESWTLPLAVILIVPMSILCALIGVKLTGGDNNIFTQIALFVLVGLASKNAILIVEFARELEDHGRTIVEAALEACRLRLRPILMTSIAFIMGVVPLVFSTGAGAEMRHAMGVAVFGGMLGVTFFGLFLTPVFYVLLRTFADRLGKKTPVAAAAKLEGTV</sequence>
<feature type="transmembrane region" description="Helical" evidence="9">
    <location>
        <begin position="879"/>
        <end position="897"/>
    </location>
</feature>
<evidence type="ECO:0000313" key="12">
    <source>
        <dbReference type="Proteomes" id="UP001198701"/>
    </source>
</evidence>
<dbReference type="SUPFAM" id="SSF82866">
    <property type="entry name" value="Multidrug efflux transporter AcrB transmembrane domain"/>
    <property type="match status" value="2"/>
</dbReference>
<keyword evidence="12" id="KW-1185">Reference proteome</keyword>